<proteinExistence type="predicted"/>
<dbReference type="AlphaFoldDB" id="E3GY98"/>
<evidence type="ECO:0000313" key="1">
    <source>
        <dbReference type="EMBL" id="ADP77280.1"/>
    </source>
</evidence>
<reference evidence="1 2" key="1">
    <citation type="journal article" date="2010" name="Stand. Genomic Sci.">
        <title>Complete genome sequence of Methanothermus fervidus type strain (V24S).</title>
        <authorList>
            <person name="Anderson I."/>
            <person name="Djao O.D."/>
            <person name="Misra M."/>
            <person name="Chertkov O."/>
            <person name="Nolan M."/>
            <person name="Lucas S."/>
            <person name="Lapidus A."/>
            <person name="Del Rio T.G."/>
            <person name="Tice H."/>
            <person name="Cheng J.F."/>
            <person name="Tapia R."/>
            <person name="Han C."/>
            <person name="Goodwin L."/>
            <person name="Pitluck S."/>
            <person name="Liolios K."/>
            <person name="Ivanova N."/>
            <person name="Mavromatis K."/>
            <person name="Mikhailova N."/>
            <person name="Pati A."/>
            <person name="Brambilla E."/>
            <person name="Chen A."/>
            <person name="Palaniappan K."/>
            <person name="Land M."/>
            <person name="Hauser L."/>
            <person name="Chang Y.J."/>
            <person name="Jeffries C.D."/>
            <person name="Sikorski J."/>
            <person name="Spring S."/>
            <person name="Rohde M."/>
            <person name="Eichinger K."/>
            <person name="Huber H."/>
            <person name="Wirth R."/>
            <person name="Goker M."/>
            <person name="Detter J.C."/>
            <person name="Woyke T."/>
            <person name="Bristow J."/>
            <person name="Eisen J.A."/>
            <person name="Markowitz V."/>
            <person name="Hugenholtz P."/>
            <person name="Klenk H.P."/>
            <person name="Kyrpides N.C."/>
        </authorList>
    </citation>
    <scope>NUCLEOTIDE SEQUENCE [LARGE SCALE GENOMIC DNA]</scope>
    <source>
        <strain evidence="2">ATCC 43054 / DSM 2088 / JCM 10308 / V24 S</strain>
    </source>
</reference>
<protein>
    <submittedName>
        <fullName evidence="1">Uncharacterized protein</fullName>
    </submittedName>
</protein>
<sequence>MKQIQITASDGTIKVISKNNRKVSVKEVELMPLWAFCMQHNRPYIDTFLSVFEKVIKETVSEVFPHKKLDIIYRIESNDSLENSNEIEIILENLRADNEEFEIIGEVLRLEGNDKRDVLTKLTSFHRRVNATVEKTI</sequence>
<dbReference type="Proteomes" id="UP000002315">
    <property type="component" value="Chromosome"/>
</dbReference>
<dbReference type="STRING" id="523846.Mfer_0480"/>
<organism evidence="1 2">
    <name type="scientific">Methanothermus fervidus (strain ATCC 43054 / DSM 2088 / JCM 10308 / V24 S)</name>
    <dbReference type="NCBI Taxonomy" id="523846"/>
    <lineage>
        <taxon>Archaea</taxon>
        <taxon>Methanobacteriati</taxon>
        <taxon>Methanobacteriota</taxon>
        <taxon>Methanomada group</taxon>
        <taxon>Methanobacteria</taxon>
        <taxon>Methanobacteriales</taxon>
        <taxon>Methanothermaceae</taxon>
        <taxon>Methanothermus</taxon>
    </lineage>
</organism>
<dbReference type="HOGENOM" id="CLU_1860700_0_0_2"/>
<gene>
    <name evidence="1" type="ordered locus">Mfer_0480</name>
</gene>
<dbReference type="KEGG" id="mfv:Mfer_0480"/>
<name>E3GY98_METFV</name>
<evidence type="ECO:0000313" key="2">
    <source>
        <dbReference type="Proteomes" id="UP000002315"/>
    </source>
</evidence>
<accession>E3GY98</accession>
<keyword evidence="2" id="KW-1185">Reference proteome</keyword>
<dbReference type="EMBL" id="CP002278">
    <property type="protein sequence ID" value="ADP77280.1"/>
    <property type="molecule type" value="Genomic_DNA"/>
</dbReference>